<evidence type="ECO:0000313" key="2">
    <source>
        <dbReference type="Proteomes" id="UP001165064"/>
    </source>
</evidence>
<sequence length="113" mass="12271">MTDFNVEETLAQLTLKEKVALLSLKDFWQSTSIERLNIPSVRFSDGPNGVRGTKFFKSIPSACFSCGTALGSTWDSELLEEAGHMMSVEARHKGAHAILGPTLFVGYGLCGNC</sequence>
<protein>
    <submittedName>
        <fullName evidence="1">Unnamed protein product</fullName>
    </submittedName>
</protein>
<organism evidence="1 2">
    <name type="scientific">Ambrosiozyma monospora</name>
    <name type="common">Yeast</name>
    <name type="synonym">Endomycopsis monosporus</name>
    <dbReference type="NCBI Taxonomy" id="43982"/>
    <lineage>
        <taxon>Eukaryota</taxon>
        <taxon>Fungi</taxon>
        <taxon>Dikarya</taxon>
        <taxon>Ascomycota</taxon>
        <taxon>Saccharomycotina</taxon>
        <taxon>Pichiomycetes</taxon>
        <taxon>Pichiales</taxon>
        <taxon>Pichiaceae</taxon>
        <taxon>Ambrosiozyma</taxon>
    </lineage>
</organism>
<comment type="caution">
    <text evidence="1">The sequence shown here is derived from an EMBL/GenBank/DDBJ whole genome shotgun (WGS) entry which is preliminary data.</text>
</comment>
<accession>A0ACB5U2R8</accession>
<reference evidence="1" key="1">
    <citation type="submission" date="2023-04" db="EMBL/GenBank/DDBJ databases">
        <title>Ambrosiozyma monospora NBRC 10751.</title>
        <authorList>
            <person name="Ichikawa N."/>
            <person name="Sato H."/>
            <person name="Tonouchi N."/>
        </authorList>
    </citation>
    <scope>NUCLEOTIDE SEQUENCE</scope>
    <source>
        <strain evidence="1">NBRC 10751</strain>
    </source>
</reference>
<evidence type="ECO:0000313" key="1">
    <source>
        <dbReference type="EMBL" id="GMF00718.1"/>
    </source>
</evidence>
<gene>
    <name evidence="1" type="ORF">Amon02_001107200</name>
</gene>
<proteinExistence type="predicted"/>
<name>A0ACB5U2R8_AMBMO</name>
<keyword evidence="2" id="KW-1185">Reference proteome</keyword>
<dbReference type="Proteomes" id="UP001165064">
    <property type="component" value="Unassembled WGS sequence"/>
</dbReference>
<dbReference type="EMBL" id="BSXS01011526">
    <property type="protein sequence ID" value="GMF00718.1"/>
    <property type="molecule type" value="Genomic_DNA"/>
</dbReference>